<proteinExistence type="predicted"/>
<dbReference type="WBParaSite" id="PS1159_v2.g15952.t1">
    <property type="protein sequence ID" value="PS1159_v2.g15952.t1"/>
    <property type="gene ID" value="PS1159_v2.g15952"/>
</dbReference>
<protein>
    <submittedName>
        <fullName evidence="2">Uncharacterized protein</fullName>
    </submittedName>
</protein>
<evidence type="ECO:0000313" key="2">
    <source>
        <dbReference type="WBParaSite" id="PS1159_v2.g15952.t1"/>
    </source>
</evidence>
<evidence type="ECO:0000313" key="1">
    <source>
        <dbReference type="Proteomes" id="UP000887580"/>
    </source>
</evidence>
<name>A0AC35FCA7_9BILA</name>
<accession>A0AC35FCA7</accession>
<organism evidence="1 2">
    <name type="scientific">Panagrolaimus sp. PS1159</name>
    <dbReference type="NCBI Taxonomy" id="55785"/>
    <lineage>
        <taxon>Eukaryota</taxon>
        <taxon>Metazoa</taxon>
        <taxon>Ecdysozoa</taxon>
        <taxon>Nematoda</taxon>
        <taxon>Chromadorea</taxon>
        <taxon>Rhabditida</taxon>
        <taxon>Tylenchina</taxon>
        <taxon>Panagrolaimomorpha</taxon>
        <taxon>Panagrolaimoidea</taxon>
        <taxon>Panagrolaimidae</taxon>
        <taxon>Panagrolaimus</taxon>
    </lineage>
</organism>
<dbReference type="Proteomes" id="UP000887580">
    <property type="component" value="Unplaced"/>
</dbReference>
<reference evidence="2" key="1">
    <citation type="submission" date="2022-11" db="UniProtKB">
        <authorList>
            <consortium name="WormBaseParasite"/>
        </authorList>
    </citation>
    <scope>IDENTIFICATION</scope>
</reference>
<sequence>MQECLDFVTSSSSPNIFAYIQKKNGLDKLHVYTANKGPKEILFERNQKDEVILEMITSNQRYEIVFEGIKYLTLETPSAIKSINDKPIIIEVTVDIPYVEYPILPPPNLSELPLTECSLNCRRCGKILAAAHPDHFVVLEQAEEIMETAMGCCRCCSSSAEAHKCEHIRSPNTGKIFIDDGCVLVTEDYLKKNSYIKLAESPLIQCLNCYQKSEQSSHEYFGFQRYPSKHIEILPMQADFIDKSKNLLLKNLYKCWGTYFSSQLISTGLDSYVMITDGYGNLQFQLGFFFRRLFTWFFDAETKSARKVKALCFFYTQNHTVMQKDLNTKIRLPITVIKMLEKYLEKSHEILKPFTPGYGQWKSGFFCLGCKKT</sequence>